<sequence length="155" mass="17283">MKFKIKTNLWSGIIMGVFGAVMLFVMPDQVRLPMFDSGAPSPRIIPGICLAGTLICSVILLIESLVFKKEKEIEFDWAKEKPCIFLIVLLCAFVALIINIGFIPGVVIIFPIMLWYCGERKPFIYIFTLAAGIGIFFLFKYVFHISLPGIPGFGG</sequence>
<accession>A0A0E2HGI9</accession>
<feature type="domain" description="DUF1468" evidence="2">
    <location>
        <begin position="10"/>
        <end position="148"/>
    </location>
</feature>
<evidence type="ECO:0000259" key="2">
    <source>
        <dbReference type="Pfam" id="PF07331"/>
    </source>
</evidence>
<dbReference type="RefSeq" id="WP_002593274.1">
    <property type="nucleotide sequence ID" value="NZ_KB850976.1"/>
</dbReference>
<evidence type="ECO:0000313" key="3">
    <source>
        <dbReference type="EMBL" id="ENZ19933.1"/>
    </source>
</evidence>
<feature type="transmembrane region" description="Helical" evidence="1">
    <location>
        <begin position="44"/>
        <end position="62"/>
    </location>
</feature>
<organism evidence="3 4">
    <name type="scientific">[Clostridium] clostridioforme 90A8</name>
    <dbReference type="NCBI Taxonomy" id="999408"/>
    <lineage>
        <taxon>Bacteria</taxon>
        <taxon>Bacillati</taxon>
        <taxon>Bacillota</taxon>
        <taxon>Clostridia</taxon>
        <taxon>Lachnospirales</taxon>
        <taxon>Lachnospiraceae</taxon>
        <taxon>Enterocloster</taxon>
    </lineage>
</organism>
<dbReference type="EMBL" id="AGYR01000002">
    <property type="protein sequence ID" value="ENZ19933.1"/>
    <property type="molecule type" value="Genomic_DNA"/>
</dbReference>
<proteinExistence type="predicted"/>
<evidence type="ECO:0000313" key="4">
    <source>
        <dbReference type="Proteomes" id="UP000013085"/>
    </source>
</evidence>
<dbReference type="InterPro" id="IPR009936">
    <property type="entry name" value="DUF1468"/>
</dbReference>
<keyword evidence="1" id="KW-0812">Transmembrane</keyword>
<comment type="caution">
    <text evidence="3">The sequence shown here is derived from an EMBL/GenBank/DDBJ whole genome shotgun (WGS) entry which is preliminary data.</text>
</comment>
<keyword evidence="1" id="KW-0472">Membrane</keyword>
<feature type="transmembrane region" description="Helical" evidence="1">
    <location>
        <begin position="83"/>
        <end position="116"/>
    </location>
</feature>
<name>A0A0E2HGI9_9FIRM</name>
<feature type="transmembrane region" description="Helical" evidence="1">
    <location>
        <begin position="7"/>
        <end position="24"/>
    </location>
</feature>
<dbReference type="PATRIC" id="fig|999408.3.peg.390"/>
<gene>
    <name evidence="3" type="ORF">HMPREF1090_00354</name>
</gene>
<protein>
    <recommendedName>
        <fullName evidence="2">DUF1468 domain-containing protein</fullName>
    </recommendedName>
</protein>
<feature type="transmembrane region" description="Helical" evidence="1">
    <location>
        <begin position="122"/>
        <end position="143"/>
    </location>
</feature>
<dbReference type="HOGENOM" id="CLU_1692466_0_0_9"/>
<dbReference type="Proteomes" id="UP000013085">
    <property type="component" value="Unassembled WGS sequence"/>
</dbReference>
<dbReference type="GeneID" id="57963775"/>
<dbReference type="AlphaFoldDB" id="A0A0E2HGI9"/>
<dbReference type="Pfam" id="PF07331">
    <property type="entry name" value="TctB"/>
    <property type="match status" value="1"/>
</dbReference>
<reference evidence="3 4" key="1">
    <citation type="submission" date="2013-01" db="EMBL/GenBank/DDBJ databases">
        <title>The Genome Sequence of Clostridium clostridioforme 90A8.</title>
        <authorList>
            <consortium name="The Broad Institute Genome Sequencing Platform"/>
            <person name="Earl A."/>
            <person name="Ward D."/>
            <person name="Feldgarden M."/>
            <person name="Gevers D."/>
            <person name="Courvalin P."/>
            <person name="Lambert T."/>
            <person name="Walker B."/>
            <person name="Young S.K."/>
            <person name="Zeng Q."/>
            <person name="Gargeya S."/>
            <person name="Fitzgerald M."/>
            <person name="Haas B."/>
            <person name="Abouelleil A."/>
            <person name="Alvarado L."/>
            <person name="Arachchi H.M."/>
            <person name="Berlin A.M."/>
            <person name="Chapman S.B."/>
            <person name="Dewar J."/>
            <person name="Goldberg J."/>
            <person name="Griggs A."/>
            <person name="Gujja S."/>
            <person name="Hansen M."/>
            <person name="Howarth C."/>
            <person name="Imamovic A."/>
            <person name="Larimer J."/>
            <person name="McCowan C."/>
            <person name="Murphy C."/>
            <person name="Neiman D."/>
            <person name="Pearson M."/>
            <person name="Priest M."/>
            <person name="Roberts A."/>
            <person name="Saif S."/>
            <person name="Shea T."/>
            <person name="Sisk P."/>
            <person name="Sykes S."/>
            <person name="Wortman J."/>
            <person name="Nusbaum C."/>
            <person name="Birren B."/>
        </authorList>
    </citation>
    <scope>NUCLEOTIDE SEQUENCE [LARGE SCALE GENOMIC DNA]</scope>
    <source>
        <strain evidence="3 4">90A8</strain>
    </source>
</reference>
<evidence type="ECO:0000256" key="1">
    <source>
        <dbReference type="SAM" id="Phobius"/>
    </source>
</evidence>
<keyword evidence="1" id="KW-1133">Transmembrane helix</keyword>